<sequence>MLEQCRMKYENLLSEWSSVEAIVRERDKDAFLTARKDQRVKLIHQSNSLSSDVFVDNNYEKQDENSAAAIENGCIKKKIDYF</sequence>
<keyword evidence="1" id="KW-1185">Reference proteome</keyword>
<evidence type="ECO:0000313" key="1">
    <source>
        <dbReference type="Proteomes" id="UP000887565"/>
    </source>
</evidence>
<name>A0A915KGN6_ROMCU</name>
<dbReference type="Proteomes" id="UP000887565">
    <property type="component" value="Unplaced"/>
</dbReference>
<accession>A0A915KGN6</accession>
<reference evidence="2" key="1">
    <citation type="submission" date="2022-11" db="UniProtKB">
        <authorList>
            <consortium name="WormBaseParasite"/>
        </authorList>
    </citation>
    <scope>IDENTIFICATION</scope>
</reference>
<dbReference type="AlphaFoldDB" id="A0A915KGN6"/>
<organism evidence="1 2">
    <name type="scientific">Romanomermis culicivorax</name>
    <name type="common">Nematode worm</name>
    <dbReference type="NCBI Taxonomy" id="13658"/>
    <lineage>
        <taxon>Eukaryota</taxon>
        <taxon>Metazoa</taxon>
        <taxon>Ecdysozoa</taxon>
        <taxon>Nematoda</taxon>
        <taxon>Enoplea</taxon>
        <taxon>Dorylaimia</taxon>
        <taxon>Mermithida</taxon>
        <taxon>Mermithoidea</taxon>
        <taxon>Mermithidae</taxon>
        <taxon>Romanomermis</taxon>
    </lineage>
</organism>
<proteinExistence type="predicted"/>
<protein>
    <submittedName>
        <fullName evidence="2">Uncharacterized protein</fullName>
    </submittedName>
</protein>
<evidence type="ECO:0000313" key="2">
    <source>
        <dbReference type="WBParaSite" id="nRc.2.0.1.t37141-RA"/>
    </source>
</evidence>
<dbReference type="WBParaSite" id="nRc.2.0.1.t37141-RA">
    <property type="protein sequence ID" value="nRc.2.0.1.t37141-RA"/>
    <property type="gene ID" value="nRc.2.0.1.g37141"/>
</dbReference>